<organism evidence="3 4">
    <name type="scientific">Brevundimonas olei</name>
    <dbReference type="NCBI Taxonomy" id="657642"/>
    <lineage>
        <taxon>Bacteria</taxon>
        <taxon>Pseudomonadati</taxon>
        <taxon>Pseudomonadota</taxon>
        <taxon>Alphaproteobacteria</taxon>
        <taxon>Caulobacterales</taxon>
        <taxon>Caulobacteraceae</taxon>
        <taxon>Brevundimonas</taxon>
    </lineage>
</organism>
<dbReference type="InterPro" id="IPR036291">
    <property type="entry name" value="NAD(P)-bd_dom_sf"/>
</dbReference>
<dbReference type="Proteomes" id="UP001363460">
    <property type="component" value="Chromosome"/>
</dbReference>
<dbReference type="RefSeq" id="WP_338577933.1">
    <property type="nucleotide sequence ID" value="NZ_CP146369.1"/>
</dbReference>
<dbReference type="PANTHER" id="PTHR43639:SF1">
    <property type="entry name" value="SHORT-CHAIN DEHYDROGENASE_REDUCTASE FAMILY PROTEIN"/>
    <property type="match status" value="1"/>
</dbReference>
<keyword evidence="2" id="KW-0560">Oxidoreductase</keyword>
<dbReference type="SUPFAM" id="SSF51735">
    <property type="entry name" value="NAD(P)-binding Rossmann-fold domains"/>
    <property type="match status" value="1"/>
</dbReference>
<proteinExistence type="inferred from homology"/>
<dbReference type="EMBL" id="CP146369">
    <property type="protein sequence ID" value="WWT55533.1"/>
    <property type="molecule type" value="Genomic_DNA"/>
</dbReference>
<keyword evidence="4" id="KW-1185">Reference proteome</keyword>
<evidence type="ECO:0000313" key="4">
    <source>
        <dbReference type="Proteomes" id="UP001363460"/>
    </source>
</evidence>
<gene>
    <name evidence="3" type="ORF">V8J38_03585</name>
</gene>
<dbReference type="PRINTS" id="PR00081">
    <property type="entry name" value="GDHRDH"/>
</dbReference>
<dbReference type="PANTHER" id="PTHR43639">
    <property type="entry name" value="OXIDOREDUCTASE, SHORT-CHAIN DEHYDROGENASE/REDUCTASE FAMILY (AFU_ORTHOLOGUE AFUA_5G02870)"/>
    <property type="match status" value="1"/>
</dbReference>
<evidence type="ECO:0000256" key="2">
    <source>
        <dbReference type="ARBA" id="ARBA00023002"/>
    </source>
</evidence>
<dbReference type="Gene3D" id="3.40.50.720">
    <property type="entry name" value="NAD(P)-binding Rossmann-like Domain"/>
    <property type="match status" value="1"/>
</dbReference>
<protein>
    <submittedName>
        <fullName evidence="3">SDR family NAD(P)-dependent oxidoreductase</fullName>
    </submittedName>
</protein>
<evidence type="ECO:0000256" key="1">
    <source>
        <dbReference type="ARBA" id="ARBA00006484"/>
    </source>
</evidence>
<accession>A0ABZ2IF12</accession>
<comment type="similarity">
    <text evidence="1">Belongs to the short-chain dehydrogenases/reductases (SDR) family.</text>
</comment>
<name>A0ABZ2IF12_9CAUL</name>
<sequence>MTDPRSADASSRGVALVTAASRRIGAVLAKAAAQAGYDVVVHYRSDADGGQGVVQAIEAMGRRAVAVQAELTDAAARTALIDQAAAFGPLRALVNNASLFVYDQLETFQEADLRLHHEVNVLAPLALIRDFAARLPDGDENGEGGVVVNMLDYKVTAPNPDFFSYTVSRVGIAHMTGALALALAPRIRVCGIAPGLTLPSAGWPEADYEAGAEATPLKRPVAVEDLAAALTFILTTRSLTGQNLVVDAGAGLTPRDRDLEFA</sequence>
<dbReference type="InterPro" id="IPR002347">
    <property type="entry name" value="SDR_fam"/>
</dbReference>
<evidence type="ECO:0000313" key="3">
    <source>
        <dbReference type="EMBL" id="WWT55533.1"/>
    </source>
</evidence>
<reference evidence="3 4" key="1">
    <citation type="submission" date="2024-02" db="EMBL/GenBank/DDBJ databases">
        <title>Distribution and functional of Brevundimonas-related endobacteria within Verticillium dahliae.</title>
        <authorList>
            <person name="Zeng H."/>
        </authorList>
    </citation>
    <scope>NUCLEOTIDE SEQUENCE [LARGE SCALE GENOMIC DNA]</scope>
    <source>
        <strain evidence="3 4">TRM 44200</strain>
    </source>
</reference>
<dbReference type="Pfam" id="PF00106">
    <property type="entry name" value="adh_short"/>
    <property type="match status" value="1"/>
</dbReference>